<dbReference type="AlphaFoldDB" id="A0A9P0L000"/>
<dbReference type="Gene3D" id="3.30.420.10">
    <property type="entry name" value="Ribonuclease H-like superfamily/Ribonuclease H"/>
    <property type="match status" value="1"/>
</dbReference>
<comment type="caution">
    <text evidence="1">The sequence shown here is derived from an EMBL/GenBank/DDBJ whole genome shotgun (WGS) entry which is preliminary data.</text>
</comment>
<reference evidence="1" key="1">
    <citation type="submission" date="2022-03" db="EMBL/GenBank/DDBJ databases">
        <authorList>
            <person name="Sayadi A."/>
        </authorList>
    </citation>
    <scope>NUCLEOTIDE SEQUENCE</scope>
</reference>
<dbReference type="EMBL" id="CAKOFQ010006946">
    <property type="protein sequence ID" value="CAH1983802.1"/>
    <property type="molecule type" value="Genomic_DNA"/>
</dbReference>
<dbReference type="OrthoDB" id="414730at2759"/>
<name>A0A9P0L000_ACAOB</name>
<dbReference type="Proteomes" id="UP001152888">
    <property type="component" value="Unassembled WGS sequence"/>
</dbReference>
<dbReference type="GO" id="GO:0003676">
    <property type="term" value="F:nucleic acid binding"/>
    <property type="evidence" value="ECO:0007669"/>
    <property type="project" value="InterPro"/>
</dbReference>
<evidence type="ECO:0000313" key="2">
    <source>
        <dbReference type="Proteomes" id="UP001152888"/>
    </source>
</evidence>
<sequence>MTKYIAKPLASMYFKSKVYKNNSNTIAKLKQEIRREITNIGPDLCHGVVENFSKRITSCHMSRGEYVKGRETPGVLGPRIYNKLPDEIKLCTSLKQFKICLSSRLLDKCSRNVYEFVNV</sequence>
<gene>
    <name evidence="1" type="ORF">ACAOBT_LOCUS15753</name>
</gene>
<organism evidence="1 2">
    <name type="scientific">Acanthoscelides obtectus</name>
    <name type="common">Bean weevil</name>
    <name type="synonym">Bruchus obtectus</name>
    <dbReference type="NCBI Taxonomy" id="200917"/>
    <lineage>
        <taxon>Eukaryota</taxon>
        <taxon>Metazoa</taxon>
        <taxon>Ecdysozoa</taxon>
        <taxon>Arthropoda</taxon>
        <taxon>Hexapoda</taxon>
        <taxon>Insecta</taxon>
        <taxon>Pterygota</taxon>
        <taxon>Neoptera</taxon>
        <taxon>Endopterygota</taxon>
        <taxon>Coleoptera</taxon>
        <taxon>Polyphaga</taxon>
        <taxon>Cucujiformia</taxon>
        <taxon>Chrysomeloidea</taxon>
        <taxon>Chrysomelidae</taxon>
        <taxon>Bruchinae</taxon>
        <taxon>Bruchini</taxon>
        <taxon>Acanthoscelides</taxon>
    </lineage>
</organism>
<evidence type="ECO:0000313" key="1">
    <source>
        <dbReference type="EMBL" id="CAH1983802.1"/>
    </source>
</evidence>
<accession>A0A9P0L000</accession>
<dbReference type="InterPro" id="IPR036397">
    <property type="entry name" value="RNaseH_sf"/>
</dbReference>
<keyword evidence="2" id="KW-1185">Reference proteome</keyword>
<proteinExistence type="predicted"/>
<protein>
    <submittedName>
        <fullName evidence="1">Uncharacterized protein</fullName>
    </submittedName>
</protein>